<proteinExistence type="predicted"/>
<protein>
    <submittedName>
        <fullName evidence="6">Uncharacterized protein LOC108680865</fullName>
    </submittedName>
</protein>
<keyword evidence="1 2" id="KW-0694">RNA-binding</keyword>
<feature type="region of interest" description="Disordered" evidence="3">
    <location>
        <begin position="1163"/>
        <end position="1187"/>
    </location>
</feature>
<sequence length="1861" mass="199073">MGDYFEEEMEEVQDTAGIVIDDYDGYDEEYFEEDAGTFGQESESSQTSAQQMPGPSERLAARLSVDSTHTSGVSASCDAGDAGNFQENNTKCAMETVTETETDEVEEIEEEEVEEEEEEEEEDKEEYERFNRTEVVDSRTSVLNRLGPRLSDAPASTTPAAAAAAPASAATGKNFPSSQSVGVFRRLILINNVPVSTTPQQMIDHVKSMLKGRVTLELFDGIYNGMCVVSLSIMNATRAVAANLSQNFFNSRKLLAKLMVASDMEMYVKNKLHHAPPGGDATDNNALWVVVMTGLNRDSNEDLLRAAVGKEVASLVNLQLVKKKKNKGSGMALLVAPNKLEADNLVNLFQNRSIDGSLVKMCPLYRGYKSSAPASPGAPLVCTRAPAAERPAAPPKPGPEARVWAVERAIKLNSLRELMQRSKGSACRVNVTNVAYSVTEDDMIEAVNSRVGGLQYILPFRNNQGCFNGNMLLEFVTPTAAKKFYAVMQKFNLKQRQIFLRMDTDAPRDLQGNVLPERGTPNSGSDMPYRNAAYDGPPQAPRPDMPVMGPPIDAPNYGLPHPPIHPMDRGPIGHEIPPFDYNDPAHTLIGARLEPMLHPVAAAAAALPVPPPIAFPDPANETYGLSPDYLNNLNIELPLVPKVLISNVDPRASENDVGDLLSVAGSVATVQINRHLQQAIVEMAHPVEAVEAISRLNRHPLYDQSIAVRLCRRRDFEMVNGLPITDDIPVPSGIGVHGAGVSPAFGQMHLNNPFPHSGFDPISEHSMPPMGGHNFRGPSDVPAGTMPHDDLRSSLSRPGFAGHRPGHSSGGVLHGDLHRSSPSTDMSLRNDVYDRALGRPLPYTNAHDRASNASNISGRTEEIHVPFGIGKQTSAAGRAPVNSSLANRDALATQSGRGLPNQQLTRCSETPPSGRGAGRGAANAPAGRGAANIPAGRGAANVPPGRGAANAPARKGAANIPAGKGAANIPAGRGVTNVPAGRGAANAPAGRGTANVPAGRGATNTTTAGRGAGNIYSRPGINGSAAAGPDADKIPTAQGITSDVPAGIGSTKTHPPCLRTRIEAPINMSSASSSVDSPAVKATFPNPAARVVSSMGSGTSINYTARVGTATDVGVGRGTKSDSSDDMKDKINRAFGKTENEISGSAFEGSGVSTPVESTNVASQPALSVSNTKTTNTASLPVETARSSQDFRGRMNYFSTREGFSITPSKNSLLKDNADQRIVNSTKNQIIDCVDPNQPFDGKASFGGKSDKIPGLGEINGNVVKNNDDLMREKNEPTNQNEAFGSKLAGFGKAKDDLTPSSVAIGLSSKATGASHTTNLSRDLNRKNPAAKEHFGIDHDSTTHEKAANKPLDESITSDDTLHTSGGVWRSGSAPNQSHETASKSRENTTVDQWKTGGSKRDLADNSNEASSADSTTRYAAHFRGCVENVWRSGSAPNQSHETASKSRENTTVDQWKTGGSKRDLADNSNEASSAGSNAKRMRNDYYGEPMDYQSGRTVDNYSSSSRDTDNPYLREKSRMDSANRVDPPSSSYGKPSTDETFRDPLAPEGHSSARTSIAPTSSFNHSKFETPERTVQKGSVNGISSYEHNRQADFETRGVATVIPRNIANAPLTVDYQHKSSIVPQISNSVSNPMAQSSNENPYLRGDSPIRDSGRNNSAQYSQWNSRGSGRYENSAKSFESRDVGRPAWNESITNLPQKAVTKDWHHGSDRDFSRPPNTYQNHSRYPQSGSTTAPSGPSYNYRQPYSSHTYASHSAGLGAEYQPRLPELHGPPVGASLGRTSLFSSSQSAKLVINNLPGHVNKRDISDLCSRFGVVRDIELDTRLFKSRVVFSSVHEAQMAAKELNDLVYRGSTLRALVA</sequence>
<evidence type="ECO:0000313" key="5">
    <source>
        <dbReference type="Proteomes" id="UP000694843"/>
    </source>
</evidence>
<evidence type="ECO:0000256" key="1">
    <source>
        <dbReference type="ARBA" id="ARBA00022884"/>
    </source>
</evidence>
<dbReference type="InterPro" id="IPR000504">
    <property type="entry name" value="RRM_dom"/>
</dbReference>
<evidence type="ECO:0000256" key="3">
    <source>
        <dbReference type="SAM" id="MobiDB-lite"/>
    </source>
</evidence>
<feature type="compositionally biased region" description="Polar residues" evidence="3">
    <location>
        <begin position="1656"/>
        <end position="1669"/>
    </location>
</feature>
<feature type="compositionally biased region" description="Low complexity" evidence="3">
    <location>
        <begin position="40"/>
        <end position="51"/>
    </location>
</feature>
<reference evidence="6" key="1">
    <citation type="submission" date="2025-08" db="UniProtKB">
        <authorList>
            <consortium name="RefSeq"/>
        </authorList>
    </citation>
    <scope>IDENTIFICATION</scope>
    <source>
        <tissue evidence="6">Whole organism</tissue>
    </source>
</reference>
<feature type="domain" description="RRM" evidence="4">
    <location>
        <begin position="641"/>
        <end position="713"/>
    </location>
</feature>
<feature type="compositionally biased region" description="Low complexity" evidence="3">
    <location>
        <begin position="1405"/>
        <end position="1415"/>
    </location>
</feature>
<name>A0A979FN92_HYAAZ</name>
<dbReference type="Gene3D" id="3.30.70.330">
    <property type="match status" value="2"/>
</dbReference>
<dbReference type="GO" id="GO:0005737">
    <property type="term" value="C:cytoplasm"/>
    <property type="evidence" value="ECO:0007669"/>
    <property type="project" value="TreeGrafter"/>
</dbReference>
<feature type="compositionally biased region" description="Polar residues" evidence="3">
    <location>
        <begin position="1717"/>
        <end position="1748"/>
    </location>
</feature>
<feature type="compositionally biased region" description="Basic and acidic residues" evidence="3">
    <location>
        <begin position="1567"/>
        <end position="1576"/>
    </location>
</feature>
<dbReference type="GO" id="GO:0003729">
    <property type="term" value="F:mRNA binding"/>
    <property type="evidence" value="ECO:0007669"/>
    <property type="project" value="TreeGrafter"/>
</dbReference>
<dbReference type="SMART" id="SM00360">
    <property type="entry name" value="RRM"/>
    <property type="match status" value="4"/>
</dbReference>
<dbReference type="GeneID" id="108680865"/>
<accession>A0A979FN92</accession>
<feature type="compositionally biased region" description="Polar residues" evidence="3">
    <location>
        <begin position="1629"/>
        <end position="1642"/>
    </location>
</feature>
<feature type="region of interest" description="Disordered" evidence="3">
    <location>
        <begin position="1701"/>
        <end position="1748"/>
    </location>
</feature>
<dbReference type="CDD" id="cd00590">
    <property type="entry name" value="RRM_SF"/>
    <property type="match status" value="1"/>
</dbReference>
<evidence type="ECO:0000313" key="6">
    <source>
        <dbReference type="RefSeq" id="XP_047738523.1"/>
    </source>
</evidence>
<feature type="region of interest" description="Disordered" evidence="3">
    <location>
        <begin position="1629"/>
        <end position="1684"/>
    </location>
</feature>
<feature type="compositionally biased region" description="Polar residues" evidence="3">
    <location>
        <begin position="894"/>
        <end position="910"/>
    </location>
</feature>
<dbReference type="OrthoDB" id="10640123at2759"/>
<feature type="compositionally biased region" description="Basic and acidic residues" evidence="3">
    <location>
        <begin position="1333"/>
        <end position="1353"/>
    </location>
</feature>
<dbReference type="InterPro" id="IPR050374">
    <property type="entry name" value="RRT5_SRSF_SR"/>
</dbReference>
<dbReference type="RefSeq" id="XP_047738523.1">
    <property type="nucleotide sequence ID" value="XM_047882567.1"/>
</dbReference>
<feature type="compositionally biased region" description="Polar residues" evidence="3">
    <location>
        <begin position="65"/>
        <end position="74"/>
    </location>
</feature>
<dbReference type="Pfam" id="PF00076">
    <property type="entry name" value="RRM_1"/>
    <property type="match status" value="1"/>
</dbReference>
<feature type="region of interest" description="Disordered" evidence="3">
    <location>
        <begin position="34"/>
        <end position="131"/>
    </location>
</feature>
<feature type="compositionally biased region" description="Low complexity" evidence="3">
    <location>
        <begin position="1467"/>
        <end position="1479"/>
    </location>
</feature>
<evidence type="ECO:0000256" key="2">
    <source>
        <dbReference type="PROSITE-ProRule" id="PRU00176"/>
    </source>
</evidence>
<dbReference type="GO" id="GO:0005634">
    <property type="term" value="C:nucleus"/>
    <property type="evidence" value="ECO:0007669"/>
    <property type="project" value="TreeGrafter"/>
</dbReference>
<feature type="compositionally biased region" description="Low complexity" evidence="3">
    <location>
        <begin position="920"/>
        <end position="959"/>
    </location>
</feature>
<organism evidence="5 6">
    <name type="scientific">Hyalella azteca</name>
    <name type="common">Amphipod</name>
    <dbReference type="NCBI Taxonomy" id="294128"/>
    <lineage>
        <taxon>Eukaryota</taxon>
        <taxon>Metazoa</taxon>
        <taxon>Ecdysozoa</taxon>
        <taxon>Arthropoda</taxon>
        <taxon>Crustacea</taxon>
        <taxon>Multicrustacea</taxon>
        <taxon>Malacostraca</taxon>
        <taxon>Eumalacostraca</taxon>
        <taxon>Peracarida</taxon>
        <taxon>Amphipoda</taxon>
        <taxon>Senticaudata</taxon>
        <taxon>Talitrida</taxon>
        <taxon>Talitroidea</taxon>
        <taxon>Hyalellidae</taxon>
        <taxon>Hyalella</taxon>
    </lineage>
</organism>
<feature type="compositionally biased region" description="Basic and acidic residues" evidence="3">
    <location>
        <begin position="1507"/>
        <end position="1524"/>
    </location>
</feature>
<gene>
    <name evidence="6" type="primary">LOC108680865</name>
</gene>
<feature type="region of interest" description="Disordered" evidence="3">
    <location>
        <begin position="894"/>
        <end position="1056"/>
    </location>
</feature>
<feature type="compositionally biased region" description="Acidic residues" evidence="3">
    <location>
        <begin position="98"/>
        <end position="125"/>
    </location>
</feature>
<dbReference type="SUPFAM" id="SSF54928">
    <property type="entry name" value="RNA-binding domain, RBD"/>
    <property type="match status" value="3"/>
</dbReference>
<feature type="region of interest" description="Disordered" evidence="3">
    <location>
        <begin position="509"/>
        <end position="542"/>
    </location>
</feature>
<dbReference type="PROSITE" id="PS50102">
    <property type="entry name" value="RRM"/>
    <property type="match status" value="2"/>
</dbReference>
<feature type="compositionally biased region" description="Basic and acidic residues" evidence="3">
    <location>
        <begin position="1702"/>
        <end position="1715"/>
    </location>
</feature>
<dbReference type="InterPro" id="IPR012677">
    <property type="entry name" value="Nucleotide-bd_a/b_plait_sf"/>
</dbReference>
<feature type="region of interest" description="Disordered" evidence="3">
    <location>
        <begin position="1432"/>
        <end position="1579"/>
    </location>
</feature>
<dbReference type="PANTHER" id="PTHR23003">
    <property type="entry name" value="RNA RECOGNITION MOTIF RRM DOMAIN CONTAINING PROTEIN"/>
    <property type="match status" value="1"/>
</dbReference>
<feature type="domain" description="RRM" evidence="4">
    <location>
        <begin position="1791"/>
        <end position="1861"/>
    </location>
</feature>
<dbReference type="KEGG" id="hazt:108680865"/>
<dbReference type="Proteomes" id="UP000694843">
    <property type="component" value="Unplaced"/>
</dbReference>
<feature type="compositionally biased region" description="Polar residues" evidence="3">
    <location>
        <begin position="1553"/>
        <end position="1566"/>
    </location>
</feature>
<feature type="compositionally biased region" description="Polar residues" evidence="3">
    <location>
        <begin position="1495"/>
        <end position="1506"/>
    </location>
</feature>
<feature type="region of interest" description="Disordered" evidence="3">
    <location>
        <begin position="1333"/>
        <end position="1416"/>
    </location>
</feature>
<evidence type="ECO:0000259" key="4">
    <source>
        <dbReference type="PROSITE" id="PS50102"/>
    </source>
</evidence>
<feature type="compositionally biased region" description="Low complexity" evidence="3">
    <location>
        <begin position="979"/>
        <end position="1009"/>
    </location>
</feature>
<dbReference type="InterPro" id="IPR035979">
    <property type="entry name" value="RBD_domain_sf"/>
</dbReference>
<feature type="region of interest" description="Disordered" evidence="3">
    <location>
        <begin position="792"/>
        <end position="828"/>
    </location>
</feature>
<keyword evidence="5" id="KW-1185">Reference proteome</keyword>